<dbReference type="SUPFAM" id="SSF53335">
    <property type="entry name" value="S-adenosyl-L-methionine-dependent methyltransferases"/>
    <property type="match status" value="1"/>
</dbReference>
<accession>A0A1F6DB21</accession>
<dbReference type="InterPro" id="IPR029063">
    <property type="entry name" value="SAM-dependent_MTases_sf"/>
</dbReference>
<reference evidence="2 3" key="1">
    <citation type="journal article" date="2016" name="Nat. Commun.">
        <title>Thousands of microbial genomes shed light on interconnected biogeochemical processes in an aquifer system.</title>
        <authorList>
            <person name="Anantharaman K."/>
            <person name="Brown C.T."/>
            <person name="Hug L.A."/>
            <person name="Sharon I."/>
            <person name="Castelle C.J."/>
            <person name="Probst A.J."/>
            <person name="Thomas B.C."/>
            <person name="Singh A."/>
            <person name="Wilkins M.J."/>
            <person name="Karaoz U."/>
            <person name="Brodie E.L."/>
            <person name="Williams K.H."/>
            <person name="Hubbard S.S."/>
            <person name="Banfield J.F."/>
        </authorList>
    </citation>
    <scope>NUCLEOTIDE SEQUENCE [LARGE SCALE GENOMIC DNA]</scope>
</reference>
<evidence type="ECO:0000313" key="3">
    <source>
        <dbReference type="Proteomes" id="UP000178042"/>
    </source>
</evidence>
<comment type="caution">
    <text evidence="2">The sequence shown here is derived from an EMBL/GenBank/DDBJ whole genome shotgun (WGS) entry which is preliminary data.</text>
</comment>
<dbReference type="InterPro" id="IPR013216">
    <property type="entry name" value="Methyltransf_11"/>
</dbReference>
<dbReference type="PANTHER" id="PTHR43861:SF1">
    <property type="entry name" value="TRANS-ACONITATE 2-METHYLTRANSFERASE"/>
    <property type="match status" value="1"/>
</dbReference>
<gene>
    <name evidence="2" type="ORF">A3C86_03750</name>
</gene>
<dbReference type="EMBL" id="MFLD01000043">
    <property type="protein sequence ID" value="OGG58232.1"/>
    <property type="molecule type" value="Genomic_DNA"/>
</dbReference>
<dbReference type="Gene3D" id="3.40.50.150">
    <property type="entry name" value="Vaccinia Virus protein VP39"/>
    <property type="match status" value="1"/>
</dbReference>
<name>A0A1F6DB21_9BACT</name>
<dbReference type="Pfam" id="PF08241">
    <property type="entry name" value="Methyltransf_11"/>
    <property type="match status" value="1"/>
</dbReference>
<evidence type="ECO:0000313" key="2">
    <source>
        <dbReference type="EMBL" id="OGG58232.1"/>
    </source>
</evidence>
<protein>
    <recommendedName>
        <fullName evidence="1">Methyltransferase type 11 domain-containing protein</fullName>
    </recommendedName>
</protein>
<dbReference type="PANTHER" id="PTHR43861">
    <property type="entry name" value="TRANS-ACONITATE 2-METHYLTRANSFERASE-RELATED"/>
    <property type="match status" value="1"/>
</dbReference>
<dbReference type="AlphaFoldDB" id="A0A1F6DB21"/>
<sequence length="267" mass="30065">MNEMPKNKTNSDADQNQVVRQVPTMANVHDEFAEAFRESNKLPTWVYVGRPAMERLLAPFFARGAGTKFLDLGSASGRIETDLLLPHGVAARDITGVEISPRQVEMAKARIPGANFILGDITNVALPSDTFDVAFSHMVFEHLDDEQFLAVCKNTYVALKPGGTFAFVMTHPDRMVDIDGNLIKEYGPFTTMAPWGVELRNWRRSISQTINTIKTVGFEVELTEEIKFPEPTRDLDPKIYATQMHNYMIFKKYPAIRLSIKAIKPEV</sequence>
<dbReference type="CDD" id="cd02440">
    <property type="entry name" value="AdoMet_MTases"/>
    <property type="match status" value="1"/>
</dbReference>
<feature type="domain" description="Methyltransferase type 11" evidence="1">
    <location>
        <begin position="70"/>
        <end position="167"/>
    </location>
</feature>
<evidence type="ECO:0000259" key="1">
    <source>
        <dbReference type="Pfam" id="PF08241"/>
    </source>
</evidence>
<organism evidence="2 3">
    <name type="scientific">Candidatus Kaiserbacteria bacterium RIFCSPHIGHO2_02_FULL_49_16</name>
    <dbReference type="NCBI Taxonomy" id="1798490"/>
    <lineage>
        <taxon>Bacteria</taxon>
        <taxon>Candidatus Kaiseribacteriota</taxon>
    </lineage>
</organism>
<dbReference type="GO" id="GO:0008757">
    <property type="term" value="F:S-adenosylmethionine-dependent methyltransferase activity"/>
    <property type="evidence" value="ECO:0007669"/>
    <property type="project" value="InterPro"/>
</dbReference>
<dbReference type="Proteomes" id="UP000178042">
    <property type="component" value="Unassembled WGS sequence"/>
</dbReference>
<proteinExistence type="predicted"/>